<keyword evidence="10" id="KW-1185">Reference proteome</keyword>
<feature type="transmembrane region" description="Helical" evidence="8">
    <location>
        <begin position="69"/>
        <end position="87"/>
    </location>
</feature>
<sequence>MHPLPIAILCLIVTQGIFHFIPSLVNSLLIKPSGILAAWFAGAVPSIKGNVIEFASLGLEVQVTEACSGTGFFSILLATIAYLLLLYRPSRYMVITMLLSVWPLAVIVNAARIVFSVASRRIAGFFLSPDYFPIVHQATGTLIFLTTLIALAFFINYLNRHGTRNNTIRA</sequence>
<dbReference type="NCBIfam" id="TIGR04178">
    <property type="entry name" value="exo_archaeo"/>
    <property type="match status" value="1"/>
</dbReference>
<dbReference type="AlphaFoldDB" id="A0AAQ3QVV5"/>
<dbReference type="GO" id="GO:0008233">
    <property type="term" value="F:peptidase activity"/>
    <property type="evidence" value="ECO:0007669"/>
    <property type="project" value="UniProtKB-KW"/>
</dbReference>
<evidence type="ECO:0000256" key="6">
    <source>
        <dbReference type="ARBA" id="ARBA00022989"/>
    </source>
</evidence>
<dbReference type="InterPro" id="IPR019127">
    <property type="entry name" value="Exosortase"/>
</dbReference>
<evidence type="ECO:0000313" key="10">
    <source>
        <dbReference type="Proteomes" id="UP001304300"/>
    </source>
</evidence>
<feature type="transmembrane region" description="Helical" evidence="8">
    <location>
        <begin position="36"/>
        <end position="57"/>
    </location>
</feature>
<dbReference type="Proteomes" id="UP001304300">
    <property type="component" value="Chromosome"/>
</dbReference>
<dbReference type="EMBL" id="CP136920">
    <property type="protein sequence ID" value="WOO42033.1"/>
    <property type="molecule type" value="Genomic_DNA"/>
</dbReference>
<evidence type="ECO:0000256" key="1">
    <source>
        <dbReference type="ARBA" id="ARBA00004651"/>
    </source>
</evidence>
<proteinExistence type="predicted"/>
<keyword evidence="5" id="KW-0378">Hydrolase</keyword>
<feature type="transmembrane region" description="Helical" evidence="8">
    <location>
        <begin position="94"/>
        <end position="118"/>
    </location>
</feature>
<name>A0AAQ3QVV5_9BACT</name>
<feature type="transmembrane region" description="Helical" evidence="8">
    <location>
        <begin position="138"/>
        <end position="159"/>
    </location>
</feature>
<evidence type="ECO:0000313" key="9">
    <source>
        <dbReference type="EMBL" id="WOO42033.1"/>
    </source>
</evidence>
<dbReference type="GO" id="GO:0005886">
    <property type="term" value="C:plasma membrane"/>
    <property type="evidence" value="ECO:0007669"/>
    <property type="project" value="UniProtKB-SubCell"/>
</dbReference>
<evidence type="ECO:0000256" key="3">
    <source>
        <dbReference type="ARBA" id="ARBA00022670"/>
    </source>
</evidence>
<dbReference type="GO" id="GO:0006508">
    <property type="term" value="P:proteolysis"/>
    <property type="evidence" value="ECO:0007669"/>
    <property type="project" value="UniProtKB-KW"/>
</dbReference>
<comment type="subcellular location">
    <subcellularLocation>
        <location evidence="1">Cell membrane</location>
        <topology evidence="1">Multi-pass membrane protein</topology>
    </subcellularLocation>
</comment>
<feature type="transmembrane region" description="Helical" evidence="8">
    <location>
        <begin position="6"/>
        <end position="29"/>
    </location>
</feature>
<evidence type="ECO:0000256" key="2">
    <source>
        <dbReference type="ARBA" id="ARBA00022475"/>
    </source>
</evidence>
<keyword evidence="4 8" id="KW-0812">Transmembrane</keyword>
<evidence type="ECO:0000256" key="7">
    <source>
        <dbReference type="ARBA" id="ARBA00023136"/>
    </source>
</evidence>
<dbReference type="RefSeq" id="WP_317834517.1">
    <property type="nucleotide sequence ID" value="NZ_CP136920.1"/>
</dbReference>
<keyword evidence="3" id="KW-0645">Protease</keyword>
<reference evidence="9 10" key="1">
    <citation type="submission" date="2023-10" db="EMBL/GenBank/DDBJ databases">
        <title>Rubellicoccus peritrichatus gen. nov., sp. nov., isolated from an algae of coral reef tank.</title>
        <authorList>
            <person name="Luo J."/>
        </authorList>
    </citation>
    <scope>NUCLEOTIDE SEQUENCE [LARGE SCALE GENOMIC DNA]</scope>
    <source>
        <strain evidence="9 10">CR14</strain>
    </source>
</reference>
<keyword evidence="7 8" id="KW-0472">Membrane</keyword>
<keyword evidence="6 8" id="KW-1133">Transmembrane helix</keyword>
<accession>A0AAQ3QVV5</accession>
<evidence type="ECO:0000256" key="4">
    <source>
        <dbReference type="ARBA" id="ARBA00022692"/>
    </source>
</evidence>
<evidence type="ECO:0000256" key="8">
    <source>
        <dbReference type="SAM" id="Phobius"/>
    </source>
</evidence>
<dbReference type="KEGG" id="puo:RZN69_02965"/>
<keyword evidence="2" id="KW-1003">Cell membrane</keyword>
<gene>
    <name evidence="9" type="ORF">RZN69_02965</name>
</gene>
<dbReference type="Pfam" id="PF09721">
    <property type="entry name" value="Exosortase_EpsH"/>
    <property type="match status" value="1"/>
</dbReference>
<protein>
    <submittedName>
        <fullName evidence="9">Exosortase/archaeosortase family protein</fullName>
    </submittedName>
</protein>
<evidence type="ECO:0000256" key="5">
    <source>
        <dbReference type="ARBA" id="ARBA00022801"/>
    </source>
</evidence>
<organism evidence="9 10">
    <name type="scientific">Rubellicoccus peritrichatus</name>
    <dbReference type="NCBI Taxonomy" id="3080537"/>
    <lineage>
        <taxon>Bacteria</taxon>
        <taxon>Pseudomonadati</taxon>
        <taxon>Verrucomicrobiota</taxon>
        <taxon>Opitutia</taxon>
        <taxon>Puniceicoccales</taxon>
        <taxon>Cerasicoccaceae</taxon>
        <taxon>Rubellicoccus</taxon>
    </lineage>
</organism>
<dbReference type="InterPro" id="IPR026392">
    <property type="entry name" value="Exo/Archaeosortase_dom"/>
</dbReference>